<dbReference type="GO" id="GO:0031297">
    <property type="term" value="P:replication fork processing"/>
    <property type="evidence" value="ECO:0007669"/>
    <property type="project" value="TreeGrafter"/>
</dbReference>
<keyword evidence="3" id="KW-0862">Zinc</keyword>
<dbReference type="InterPro" id="IPR001841">
    <property type="entry name" value="Znf_RING"/>
</dbReference>
<proteinExistence type="predicted"/>
<evidence type="ECO:0000256" key="4">
    <source>
        <dbReference type="PROSITE-ProRule" id="PRU00175"/>
    </source>
</evidence>
<reference evidence="8 9" key="1">
    <citation type="submission" date="2023-03" db="EMBL/GenBank/DDBJ databases">
        <title>High recombination rates correlate with genetic variation in Cardiocondyla obscurior ants.</title>
        <authorList>
            <person name="Errbii M."/>
        </authorList>
    </citation>
    <scope>NUCLEOTIDE SEQUENCE [LARGE SCALE GENOMIC DNA]</scope>
    <source>
        <strain evidence="8">Alpha-2009</strain>
        <tissue evidence="8">Whole body</tissue>
    </source>
</reference>
<dbReference type="GO" id="GO:0008270">
    <property type="term" value="F:zinc ion binding"/>
    <property type="evidence" value="ECO:0007669"/>
    <property type="project" value="UniProtKB-KW"/>
</dbReference>
<evidence type="ECO:0000313" key="9">
    <source>
        <dbReference type="Proteomes" id="UP001430953"/>
    </source>
</evidence>
<keyword evidence="2 4" id="KW-0863">Zinc-finger</keyword>
<dbReference type="GO" id="GO:0005634">
    <property type="term" value="C:nucleus"/>
    <property type="evidence" value="ECO:0007669"/>
    <property type="project" value="TreeGrafter"/>
</dbReference>
<dbReference type="Pfam" id="PF13639">
    <property type="entry name" value="zf-RING_2"/>
    <property type="match status" value="1"/>
</dbReference>
<dbReference type="Proteomes" id="UP001430953">
    <property type="component" value="Unassembled WGS sequence"/>
</dbReference>
<dbReference type="AlphaFoldDB" id="A0AAW2GMI9"/>
<dbReference type="EMBL" id="JADYXP020000003">
    <property type="protein sequence ID" value="KAL0128129.1"/>
    <property type="molecule type" value="Genomic_DNA"/>
</dbReference>
<dbReference type="SMART" id="SM00184">
    <property type="entry name" value="RING"/>
    <property type="match status" value="1"/>
</dbReference>
<gene>
    <name evidence="8" type="ORF">PUN28_003407</name>
</gene>
<keyword evidence="1" id="KW-0479">Metal-binding</keyword>
<feature type="coiled-coil region" evidence="5">
    <location>
        <begin position="230"/>
        <end position="257"/>
    </location>
</feature>
<evidence type="ECO:0000256" key="3">
    <source>
        <dbReference type="ARBA" id="ARBA00022833"/>
    </source>
</evidence>
<dbReference type="PANTHER" id="PTHR46569:SF1">
    <property type="entry name" value="E3 UBIQUITIN-PROTEIN LIGASE RFWD3-RELATED"/>
    <property type="match status" value="1"/>
</dbReference>
<evidence type="ECO:0000256" key="2">
    <source>
        <dbReference type="ARBA" id="ARBA00022771"/>
    </source>
</evidence>
<dbReference type="GO" id="GO:0090734">
    <property type="term" value="C:site of DNA damage"/>
    <property type="evidence" value="ECO:0007669"/>
    <property type="project" value="TreeGrafter"/>
</dbReference>
<evidence type="ECO:0000256" key="5">
    <source>
        <dbReference type="SAM" id="Coils"/>
    </source>
</evidence>
<protein>
    <recommendedName>
        <fullName evidence="7">RING-type domain-containing protein</fullName>
    </recommendedName>
</protein>
<evidence type="ECO:0000313" key="8">
    <source>
        <dbReference type="EMBL" id="KAL0128129.1"/>
    </source>
</evidence>
<evidence type="ECO:0000259" key="7">
    <source>
        <dbReference type="PROSITE" id="PS50089"/>
    </source>
</evidence>
<comment type="caution">
    <text evidence="8">The sequence shown here is derived from an EMBL/GenBank/DDBJ whole genome shotgun (WGS) entry which is preliminary data.</text>
</comment>
<sequence length="423" mass="48855">MNIVCVICSDLLVPSDDVFHTPCGHVFHHACLLQWIERSHTCPQCRQRTTESKIHRIYFNFSNNESILEDPVSLQTRIDSLNFQLKLKQKDVDDLKGENEKLGKQTSGLRHEVRKIENKIVSKDSVIFALNDQIKFFKQECSDMKNYKEENIQLKKELENLKCIRSLVDESVSKLDSIIMETSDTFKLKTYIAVLKREMMVTSDRCKEIRERYNNLRHQYSRVTGDNKALAEERVKRKKLEEQLILCESEKMSLEVKLHKMQQNELNCIDSDLSLKSLSNSNRQEKHNTVKKSNTVNDCMPKSKSASALNDTSGSSDNWIIVNNDNNITPQNIKSQGFFSIESDMKKQEASSSNIKVPSILAKKSRFNQHSQRTVANREMSFDGFGGHAKCDNFPNPISSALLKKSKEDLMKLRKRKLEKRDN</sequence>
<dbReference type="InterPro" id="IPR011016">
    <property type="entry name" value="Znf_RING-CH"/>
</dbReference>
<dbReference type="InterPro" id="IPR052639">
    <property type="entry name" value="TRAIP_ubiq-protein_ligase"/>
</dbReference>
<dbReference type="PANTHER" id="PTHR46569">
    <property type="entry name" value="E3 UBIQUITIN-PROTEIN LIGASE TRAIP"/>
    <property type="match status" value="1"/>
</dbReference>
<keyword evidence="5" id="KW-0175">Coiled coil</keyword>
<evidence type="ECO:0000256" key="1">
    <source>
        <dbReference type="ARBA" id="ARBA00022723"/>
    </source>
</evidence>
<dbReference type="Gene3D" id="3.30.40.10">
    <property type="entry name" value="Zinc/RING finger domain, C3HC4 (zinc finger)"/>
    <property type="match status" value="1"/>
</dbReference>
<accession>A0AAW2GMI9</accession>
<dbReference type="InterPro" id="IPR013083">
    <property type="entry name" value="Znf_RING/FYVE/PHD"/>
</dbReference>
<dbReference type="GO" id="GO:0016567">
    <property type="term" value="P:protein ubiquitination"/>
    <property type="evidence" value="ECO:0007669"/>
    <property type="project" value="TreeGrafter"/>
</dbReference>
<dbReference type="SMART" id="SM00744">
    <property type="entry name" value="RINGv"/>
    <property type="match status" value="1"/>
</dbReference>
<dbReference type="Gene3D" id="1.10.287.1490">
    <property type="match status" value="1"/>
</dbReference>
<organism evidence="8 9">
    <name type="scientific">Cardiocondyla obscurior</name>
    <dbReference type="NCBI Taxonomy" id="286306"/>
    <lineage>
        <taxon>Eukaryota</taxon>
        <taxon>Metazoa</taxon>
        <taxon>Ecdysozoa</taxon>
        <taxon>Arthropoda</taxon>
        <taxon>Hexapoda</taxon>
        <taxon>Insecta</taxon>
        <taxon>Pterygota</taxon>
        <taxon>Neoptera</taxon>
        <taxon>Endopterygota</taxon>
        <taxon>Hymenoptera</taxon>
        <taxon>Apocrita</taxon>
        <taxon>Aculeata</taxon>
        <taxon>Formicoidea</taxon>
        <taxon>Formicidae</taxon>
        <taxon>Myrmicinae</taxon>
        <taxon>Cardiocondyla</taxon>
    </lineage>
</organism>
<dbReference type="SUPFAM" id="SSF57850">
    <property type="entry name" value="RING/U-box"/>
    <property type="match status" value="1"/>
</dbReference>
<name>A0AAW2GMI9_9HYME</name>
<feature type="domain" description="RING-type" evidence="7">
    <location>
        <begin position="5"/>
        <end position="46"/>
    </location>
</feature>
<dbReference type="PROSITE" id="PS50089">
    <property type="entry name" value="ZF_RING_2"/>
    <property type="match status" value="1"/>
</dbReference>
<dbReference type="GO" id="GO:0061630">
    <property type="term" value="F:ubiquitin protein ligase activity"/>
    <property type="evidence" value="ECO:0007669"/>
    <property type="project" value="TreeGrafter"/>
</dbReference>
<feature type="coiled-coil region" evidence="5">
    <location>
        <begin position="78"/>
        <end position="105"/>
    </location>
</feature>
<feature type="coiled-coil region" evidence="5">
    <location>
        <begin position="137"/>
        <end position="164"/>
    </location>
</feature>
<keyword evidence="9" id="KW-1185">Reference proteome</keyword>
<feature type="region of interest" description="Disordered" evidence="6">
    <location>
        <begin position="282"/>
        <end position="311"/>
    </location>
</feature>
<evidence type="ECO:0000256" key="6">
    <source>
        <dbReference type="SAM" id="MobiDB-lite"/>
    </source>
</evidence>